<name>A0A2P2NB35_RHIMU</name>
<accession>A0A2P2NB35</accession>
<reference evidence="1" key="1">
    <citation type="submission" date="2018-02" db="EMBL/GenBank/DDBJ databases">
        <title>Rhizophora mucronata_Transcriptome.</title>
        <authorList>
            <person name="Meera S.P."/>
            <person name="Sreeshan A."/>
            <person name="Augustine A."/>
        </authorList>
    </citation>
    <scope>NUCLEOTIDE SEQUENCE</scope>
    <source>
        <tissue evidence="1">Leaf</tissue>
    </source>
</reference>
<dbReference type="EMBL" id="GGEC01059194">
    <property type="protein sequence ID" value="MBX39678.1"/>
    <property type="molecule type" value="Transcribed_RNA"/>
</dbReference>
<organism evidence="1">
    <name type="scientific">Rhizophora mucronata</name>
    <name type="common">Asiatic mangrove</name>
    <dbReference type="NCBI Taxonomy" id="61149"/>
    <lineage>
        <taxon>Eukaryota</taxon>
        <taxon>Viridiplantae</taxon>
        <taxon>Streptophyta</taxon>
        <taxon>Embryophyta</taxon>
        <taxon>Tracheophyta</taxon>
        <taxon>Spermatophyta</taxon>
        <taxon>Magnoliopsida</taxon>
        <taxon>eudicotyledons</taxon>
        <taxon>Gunneridae</taxon>
        <taxon>Pentapetalae</taxon>
        <taxon>rosids</taxon>
        <taxon>fabids</taxon>
        <taxon>Malpighiales</taxon>
        <taxon>Rhizophoraceae</taxon>
        <taxon>Rhizophora</taxon>
    </lineage>
</organism>
<proteinExistence type="predicted"/>
<dbReference type="AlphaFoldDB" id="A0A2P2NB35"/>
<evidence type="ECO:0000313" key="1">
    <source>
        <dbReference type="EMBL" id="MBX39678.1"/>
    </source>
</evidence>
<sequence length="41" mass="4622">MNYRFASSVLGSEWIKVLGLLTRQMTCHDTQHRIDACVLGA</sequence>
<protein>
    <submittedName>
        <fullName evidence="1">Uncharacterized protein</fullName>
    </submittedName>
</protein>